<gene>
    <name evidence="2" type="ORF">TrST_g2507</name>
</gene>
<dbReference type="AlphaFoldDB" id="A0A9W7AS33"/>
<reference evidence="3" key="1">
    <citation type="journal article" date="2023" name="Commun. Biol.">
        <title>Genome analysis of Parmales, the sister group of diatoms, reveals the evolutionary specialization of diatoms from phago-mixotrophs to photoautotrophs.</title>
        <authorList>
            <person name="Ban H."/>
            <person name="Sato S."/>
            <person name="Yoshikawa S."/>
            <person name="Yamada K."/>
            <person name="Nakamura Y."/>
            <person name="Ichinomiya M."/>
            <person name="Sato N."/>
            <person name="Blanc-Mathieu R."/>
            <person name="Endo H."/>
            <person name="Kuwata A."/>
            <person name="Ogata H."/>
        </authorList>
    </citation>
    <scope>NUCLEOTIDE SEQUENCE [LARGE SCALE GENOMIC DNA]</scope>
    <source>
        <strain evidence="3">NIES 3701</strain>
    </source>
</reference>
<proteinExistence type="predicted"/>
<comment type="caution">
    <text evidence="2">The sequence shown here is derived from an EMBL/GenBank/DDBJ whole genome shotgun (WGS) entry which is preliminary data.</text>
</comment>
<evidence type="ECO:0000313" key="2">
    <source>
        <dbReference type="EMBL" id="GMH72910.1"/>
    </source>
</evidence>
<organism evidence="2 3">
    <name type="scientific">Triparma strigata</name>
    <dbReference type="NCBI Taxonomy" id="1606541"/>
    <lineage>
        <taxon>Eukaryota</taxon>
        <taxon>Sar</taxon>
        <taxon>Stramenopiles</taxon>
        <taxon>Ochrophyta</taxon>
        <taxon>Bolidophyceae</taxon>
        <taxon>Parmales</taxon>
        <taxon>Triparmaceae</taxon>
        <taxon>Triparma</taxon>
    </lineage>
</organism>
<feature type="compositionally biased region" description="Basic and acidic residues" evidence="1">
    <location>
        <begin position="72"/>
        <end position="82"/>
    </location>
</feature>
<accession>A0A9W7AS33</accession>
<feature type="compositionally biased region" description="Low complexity" evidence="1">
    <location>
        <begin position="15"/>
        <end position="28"/>
    </location>
</feature>
<protein>
    <submittedName>
        <fullName evidence="2">Uncharacterized protein</fullName>
    </submittedName>
</protein>
<feature type="region of interest" description="Disordered" evidence="1">
    <location>
        <begin position="122"/>
        <end position="141"/>
    </location>
</feature>
<dbReference type="Proteomes" id="UP001165085">
    <property type="component" value="Unassembled WGS sequence"/>
</dbReference>
<dbReference type="EMBL" id="BRXY01000162">
    <property type="protein sequence ID" value="GMH72910.1"/>
    <property type="molecule type" value="Genomic_DNA"/>
</dbReference>
<feature type="compositionally biased region" description="Polar residues" evidence="1">
    <location>
        <begin position="1"/>
        <end position="14"/>
    </location>
</feature>
<sequence>MSSFHTVSQKDSGFSSHLSSPSRLPPSSQATLSSSTYTNHADLQKLQRTIIHSATITAQKENRIEGGQSIKNDFEATRKKTEAEKLRRERYEYAEALKKKRQHEKDLKKKETLYKLSLEKNFASRESSRISSQKNLEKQRRLEDLQARREAAILEKHLKEEADVKQRSYEAELRQKELNLKEQKRQKDIKERRERLIAKREGKRRLEISKNKETKTKHEEFESNWEKEVESRKILKKAKKVKDKVFHDLSRMNEEDGLLDIPFAA</sequence>
<name>A0A9W7AS33_9STRA</name>
<evidence type="ECO:0000313" key="3">
    <source>
        <dbReference type="Proteomes" id="UP001165085"/>
    </source>
</evidence>
<evidence type="ECO:0000256" key="1">
    <source>
        <dbReference type="SAM" id="MobiDB-lite"/>
    </source>
</evidence>
<feature type="region of interest" description="Disordered" evidence="1">
    <location>
        <begin position="60"/>
        <end position="82"/>
    </location>
</feature>
<dbReference type="OrthoDB" id="10589607at2759"/>
<keyword evidence="3" id="KW-1185">Reference proteome</keyword>
<feature type="region of interest" description="Disordered" evidence="1">
    <location>
        <begin position="1"/>
        <end position="36"/>
    </location>
</feature>